<evidence type="ECO:0000256" key="1">
    <source>
        <dbReference type="ARBA" id="ARBA00004370"/>
    </source>
</evidence>
<feature type="transmembrane region" description="Helical" evidence="6">
    <location>
        <begin position="270"/>
        <end position="291"/>
    </location>
</feature>
<dbReference type="PANTHER" id="PTHR22751">
    <property type="entry name" value="G-PROTEIN COUPLED RECEPTOR-RELATED"/>
    <property type="match status" value="1"/>
</dbReference>
<feature type="transmembrane region" description="Helical" evidence="6">
    <location>
        <begin position="69"/>
        <end position="90"/>
    </location>
</feature>
<feature type="transmembrane region" description="Helical" evidence="6">
    <location>
        <begin position="163"/>
        <end position="181"/>
    </location>
</feature>
<dbReference type="EMBL" id="PDUG01000005">
    <property type="protein sequence ID" value="PIC23811.1"/>
    <property type="molecule type" value="Genomic_DNA"/>
</dbReference>
<proteinExistence type="predicted"/>
<dbReference type="InterPro" id="IPR019427">
    <property type="entry name" value="7TM_GPCR_serpentine_rcpt_Srw"/>
</dbReference>
<keyword evidence="2 6" id="KW-0812">Transmembrane</keyword>
<dbReference type="AlphaFoldDB" id="A0A2G5T9Q0"/>
<evidence type="ECO:0000256" key="6">
    <source>
        <dbReference type="SAM" id="Phobius"/>
    </source>
</evidence>
<feature type="region of interest" description="Disordered" evidence="5">
    <location>
        <begin position="355"/>
        <end position="374"/>
    </location>
</feature>
<reference evidence="9" key="1">
    <citation type="submission" date="2017-10" db="EMBL/GenBank/DDBJ databases">
        <title>Rapid genome shrinkage in a self-fertile nematode reveals novel sperm competition proteins.</title>
        <authorList>
            <person name="Yin D."/>
            <person name="Schwarz E.M."/>
            <person name="Thomas C.G."/>
            <person name="Felde R.L."/>
            <person name="Korf I.F."/>
            <person name="Cutter A.D."/>
            <person name="Schartner C.M."/>
            <person name="Ralston E.J."/>
            <person name="Meyer B.J."/>
            <person name="Haag E.S."/>
        </authorList>
    </citation>
    <scope>NUCLEOTIDE SEQUENCE [LARGE SCALE GENOMIC DNA]</scope>
    <source>
        <strain evidence="9">JU1422</strain>
    </source>
</reference>
<dbReference type="STRING" id="1611254.A0A2G5T9Q0"/>
<feature type="domain" description="G-protein coupled receptors family 1 profile" evidence="7">
    <location>
        <begin position="49"/>
        <end position="327"/>
    </location>
</feature>
<dbReference type="GO" id="GO:0016020">
    <property type="term" value="C:membrane"/>
    <property type="evidence" value="ECO:0007669"/>
    <property type="project" value="UniProtKB-SubCell"/>
</dbReference>
<sequence>MSQNVVLSDFNKFDNATKEALVIIGNNIFLVSQYFDKLNFVLAILSIFINAFHVVILSRKPIISNVINVIMLGIAISDIVNLSYLIYQFIGTISESFNDECTVPQSSLITRLIWYAMIIKDDSRRLSTWLGVLMASLRYLIMKNALNPTFDFLSKPSSGWKSLATAFTISSLMSLFSLVRVDLISVVWVPPETCGYPTNFSMLAYGYATNDAFFSGAEIYNSFLFIDGVLKIIPAILLPILAALLIRELRKARKKVSASSQSNSDSTSKMVIIITITCICAEGPMGTSFVIEGLVNNVRTLRDMVIWFESIIQTFVILNATTHCFVCLRVSTPYRKAVKELLRYKESQKPITMNQKIGSASTVTQRQEDARIDG</sequence>
<gene>
    <name evidence="8" type="primary">Cnig_chr_V.g17377</name>
    <name evidence="8" type="ORF">B9Z55_017377</name>
</gene>
<keyword evidence="9" id="KW-1185">Reference proteome</keyword>
<feature type="compositionally biased region" description="Polar residues" evidence="5">
    <location>
        <begin position="355"/>
        <end position="365"/>
    </location>
</feature>
<evidence type="ECO:0000256" key="3">
    <source>
        <dbReference type="ARBA" id="ARBA00022989"/>
    </source>
</evidence>
<name>A0A2G5T9Q0_9PELO</name>
<feature type="transmembrane region" description="Helical" evidence="6">
    <location>
        <begin position="229"/>
        <end position="249"/>
    </location>
</feature>
<keyword evidence="4 6" id="KW-0472">Membrane</keyword>
<dbReference type="InterPro" id="IPR017452">
    <property type="entry name" value="GPCR_Rhodpsn_7TM"/>
</dbReference>
<accession>A0A2G5T9Q0</accession>
<evidence type="ECO:0000259" key="7">
    <source>
        <dbReference type="PROSITE" id="PS50262"/>
    </source>
</evidence>
<comment type="caution">
    <text evidence="8">The sequence shown here is derived from an EMBL/GenBank/DDBJ whole genome shotgun (WGS) entry which is preliminary data.</text>
</comment>
<dbReference type="Pfam" id="PF10324">
    <property type="entry name" value="7TM_GPCR_Srw"/>
    <property type="match status" value="1"/>
</dbReference>
<organism evidence="8 9">
    <name type="scientific">Caenorhabditis nigoni</name>
    <dbReference type="NCBI Taxonomy" id="1611254"/>
    <lineage>
        <taxon>Eukaryota</taxon>
        <taxon>Metazoa</taxon>
        <taxon>Ecdysozoa</taxon>
        <taxon>Nematoda</taxon>
        <taxon>Chromadorea</taxon>
        <taxon>Rhabditida</taxon>
        <taxon>Rhabditina</taxon>
        <taxon>Rhabditomorpha</taxon>
        <taxon>Rhabditoidea</taxon>
        <taxon>Rhabditidae</taxon>
        <taxon>Peloderinae</taxon>
        <taxon>Caenorhabditis</taxon>
    </lineage>
</organism>
<dbReference type="OrthoDB" id="5818531at2759"/>
<comment type="subcellular location">
    <subcellularLocation>
        <location evidence="1">Membrane</location>
    </subcellularLocation>
</comment>
<keyword evidence="3 6" id="KW-1133">Transmembrane helix</keyword>
<evidence type="ECO:0000256" key="5">
    <source>
        <dbReference type="SAM" id="MobiDB-lite"/>
    </source>
</evidence>
<dbReference type="GO" id="GO:0008528">
    <property type="term" value="F:G protein-coupled peptide receptor activity"/>
    <property type="evidence" value="ECO:0007669"/>
    <property type="project" value="InterPro"/>
</dbReference>
<feature type="transmembrane region" description="Helical" evidence="6">
    <location>
        <begin position="311"/>
        <end position="330"/>
    </location>
</feature>
<dbReference type="PROSITE" id="PS50262">
    <property type="entry name" value="G_PROTEIN_RECEP_F1_2"/>
    <property type="match status" value="1"/>
</dbReference>
<feature type="transmembrane region" description="Helical" evidence="6">
    <location>
        <begin position="38"/>
        <end position="57"/>
    </location>
</feature>
<feature type="transmembrane region" description="Helical" evidence="6">
    <location>
        <begin position="126"/>
        <end position="142"/>
    </location>
</feature>
<dbReference type="Gene3D" id="1.20.1070.10">
    <property type="entry name" value="Rhodopsin 7-helix transmembrane proteins"/>
    <property type="match status" value="1"/>
</dbReference>
<dbReference type="PANTHER" id="PTHR22751:SF54">
    <property type="entry name" value="G-PROTEIN COUPLED RECEPTORS FAMILY 1 PROFILE DOMAIN-CONTAINING PROTEIN"/>
    <property type="match status" value="1"/>
</dbReference>
<evidence type="ECO:0000313" key="9">
    <source>
        <dbReference type="Proteomes" id="UP000230233"/>
    </source>
</evidence>
<evidence type="ECO:0000313" key="8">
    <source>
        <dbReference type="EMBL" id="PIC23811.1"/>
    </source>
</evidence>
<protein>
    <recommendedName>
        <fullName evidence="7">G-protein coupled receptors family 1 profile domain-containing protein</fullName>
    </recommendedName>
</protein>
<dbReference type="Proteomes" id="UP000230233">
    <property type="component" value="Chromosome V"/>
</dbReference>
<evidence type="ECO:0000256" key="2">
    <source>
        <dbReference type="ARBA" id="ARBA00022692"/>
    </source>
</evidence>
<dbReference type="SUPFAM" id="SSF81321">
    <property type="entry name" value="Family A G protein-coupled receptor-like"/>
    <property type="match status" value="1"/>
</dbReference>
<evidence type="ECO:0000256" key="4">
    <source>
        <dbReference type="ARBA" id="ARBA00023136"/>
    </source>
</evidence>